<dbReference type="InterPro" id="IPR001328">
    <property type="entry name" value="Pept_tRNA_hydro"/>
</dbReference>
<proteinExistence type="inferred from homology"/>
<feature type="site" description="Stabilizes the basic form of H active site to accept a proton" evidence="8">
    <location>
        <position position="93"/>
    </location>
</feature>
<keyword evidence="2 8" id="KW-0820">tRNA-binding</keyword>
<evidence type="ECO:0000256" key="7">
    <source>
        <dbReference type="ARBA" id="ARBA00050038"/>
    </source>
</evidence>
<feature type="binding site" evidence="8">
    <location>
        <position position="15"/>
    </location>
    <ligand>
        <name>tRNA</name>
        <dbReference type="ChEBI" id="CHEBI:17843"/>
    </ligand>
</feature>
<evidence type="ECO:0000256" key="5">
    <source>
        <dbReference type="ARBA" id="ARBA00038063"/>
    </source>
</evidence>
<comment type="catalytic activity">
    <reaction evidence="6 8 9">
        <text>an N-acyl-L-alpha-aminoacyl-tRNA + H2O = an N-acyl-L-amino acid + a tRNA + H(+)</text>
        <dbReference type="Rhea" id="RHEA:54448"/>
        <dbReference type="Rhea" id="RHEA-COMP:10123"/>
        <dbReference type="Rhea" id="RHEA-COMP:13883"/>
        <dbReference type="ChEBI" id="CHEBI:15377"/>
        <dbReference type="ChEBI" id="CHEBI:15378"/>
        <dbReference type="ChEBI" id="CHEBI:59874"/>
        <dbReference type="ChEBI" id="CHEBI:78442"/>
        <dbReference type="ChEBI" id="CHEBI:138191"/>
        <dbReference type="EC" id="3.1.1.29"/>
    </reaction>
</comment>
<evidence type="ECO:0000256" key="4">
    <source>
        <dbReference type="ARBA" id="ARBA00022884"/>
    </source>
</evidence>
<dbReference type="InterPro" id="IPR018171">
    <property type="entry name" value="Pept_tRNA_hydro_CS"/>
</dbReference>
<dbReference type="EMBL" id="SRRP01000001">
    <property type="protein sequence ID" value="TGN92848.1"/>
    <property type="molecule type" value="Genomic_DNA"/>
</dbReference>
<dbReference type="GO" id="GO:0000049">
    <property type="term" value="F:tRNA binding"/>
    <property type="evidence" value="ECO:0007669"/>
    <property type="project" value="UniProtKB-UniRule"/>
</dbReference>
<dbReference type="InterPro" id="IPR036416">
    <property type="entry name" value="Pept_tRNA_hydro_sf"/>
</dbReference>
<name>A0A4Z1E242_9STRE</name>
<protein>
    <recommendedName>
        <fullName evidence="7 8">Peptidyl-tRNA hydrolase</fullName>
        <shortName evidence="8">Pth</shortName>
        <ecNumber evidence="1 8">3.1.1.29</ecNumber>
    </recommendedName>
</protein>
<comment type="subunit">
    <text evidence="8">Monomer.</text>
</comment>
<evidence type="ECO:0000256" key="10">
    <source>
        <dbReference type="RuleBase" id="RU004320"/>
    </source>
</evidence>
<evidence type="ECO:0000256" key="2">
    <source>
        <dbReference type="ARBA" id="ARBA00022555"/>
    </source>
</evidence>
<gene>
    <name evidence="8" type="primary">pth</name>
    <name evidence="11" type="ORF">E5S68_08100</name>
</gene>
<dbReference type="Proteomes" id="UP000297986">
    <property type="component" value="Unassembled WGS sequence"/>
</dbReference>
<organism evidence="11 12">
    <name type="scientific">Streptococcus rubneri</name>
    <dbReference type="NCBI Taxonomy" id="1234680"/>
    <lineage>
        <taxon>Bacteria</taxon>
        <taxon>Bacillati</taxon>
        <taxon>Bacillota</taxon>
        <taxon>Bacilli</taxon>
        <taxon>Lactobacillales</taxon>
        <taxon>Streptococcaceae</taxon>
        <taxon>Streptococcus</taxon>
    </lineage>
</organism>
<dbReference type="AlphaFoldDB" id="A0A4Z1E242"/>
<dbReference type="PROSITE" id="PS01196">
    <property type="entry name" value="PEPT_TRNA_HYDROL_2"/>
    <property type="match status" value="1"/>
</dbReference>
<dbReference type="FunFam" id="3.40.50.1470:FF:000001">
    <property type="entry name" value="Peptidyl-tRNA hydrolase"/>
    <property type="match status" value="1"/>
</dbReference>
<feature type="binding site" evidence="8">
    <location>
        <position position="68"/>
    </location>
    <ligand>
        <name>tRNA</name>
        <dbReference type="ChEBI" id="CHEBI:17843"/>
    </ligand>
</feature>
<evidence type="ECO:0000256" key="6">
    <source>
        <dbReference type="ARBA" id="ARBA00048707"/>
    </source>
</evidence>
<dbReference type="GO" id="GO:0006515">
    <property type="term" value="P:protein quality control for misfolded or incompletely synthesized proteins"/>
    <property type="evidence" value="ECO:0007669"/>
    <property type="project" value="UniProtKB-UniRule"/>
</dbReference>
<feature type="site" description="Discriminates between blocked and unblocked aminoacyl-tRNA" evidence="8">
    <location>
        <position position="10"/>
    </location>
</feature>
<comment type="similarity">
    <text evidence="5 8 10">Belongs to the PTH family.</text>
</comment>
<keyword evidence="4 8" id="KW-0694">RNA-binding</keyword>
<dbReference type="EC" id="3.1.1.29" evidence="1 8"/>
<evidence type="ECO:0000256" key="3">
    <source>
        <dbReference type="ARBA" id="ARBA00022801"/>
    </source>
</evidence>
<feature type="binding site" evidence="8">
    <location>
        <position position="66"/>
    </location>
    <ligand>
        <name>tRNA</name>
        <dbReference type="ChEBI" id="CHEBI:17843"/>
    </ligand>
</feature>
<dbReference type="PROSITE" id="PS01195">
    <property type="entry name" value="PEPT_TRNA_HYDROL_1"/>
    <property type="match status" value="1"/>
</dbReference>
<dbReference type="Pfam" id="PF01195">
    <property type="entry name" value="Pept_tRNA_hydro"/>
    <property type="match status" value="1"/>
</dbReference>
<dbReference type="SUPFAM" id="SSF53178">
    <property type="entry name" value="Peptidyl-tRNA hydrolase-like"/>
    <property type="match status" value="1"/>
</dbReference>
<dbReference type="Gene3D" id="3.40.50.1470">
    <property type="entry name" value="Peptidyl-tRNA hydrolase"/>
    <property type="match status" value="1"/>
</dbReference>
<evidence type="ECO:0000256" key="9">
    <source>
        <dbReference type="RuleBase" id="RU000673"/>
    </source>
</evidence>
<comment type="function">
    <text evidence="8">Catalyzes the release of premature peptidyl moieties from peptidyl-tRNA molecules trapped in stalled 50S ribosomal subunits, and thus maintains levels of free tRNAs and 50S ribosomes.</text>
</comment>
<dbReference type="RefSeq" id="WP_048690437.1">
    <property type="nucleotide sequence ID" value="NZ_JADMRL010000003.1"/>
</dbReference>
<keyword evidence="12" id="KW-1185">Reference proteome</keyword>
<keyword evidence="8" id="KW-0963">Cytoplasm</keyword>
<feature type="binding site" evidence="8">
    <location>
        <position position="114"/>
    </location>
    <ligand>
        <name>tRNA</name>
        <dbReference type="ChEBI" id="CHEBI:17843"/>
    </ligand>
</feature>
<feature type="active site" description="Proton acceptor" evidence="8">
    <location>
        <position position="20"/>
    </location>
</feature>
<evidence type="ECO:0000313" key="12">
    <source>
        <dbReference type="Proteomes" id="UP000297986"/>
    </source>
</evidence>
<dbReference type="GO" id="GO:0005737">
    <property type="term" value="C:cytoplasm"/>
    <property type="evidence" value="ECO:0007669"/>
    <property type="project" value="UniProtKB-SubCell"/>
</dbReference>
<comment type="function">
    <text evidence="8">Hydrolyzes ribosome-free peptidyl-tRNAs (with 1 or more amino acids incorporated), which drop off the ribosome during protein synthesis, or as a result of ribosome stalling.</text>
</comment>
<sequence>MTKLIVGLGNPGDKYVETKHNVGFMLVDQLAKSLNLTFSHDKIFQADVTSTFIDGEKVFLVKPTTFMNESGKAVHALLTYYGLEVEDLVVIYDDLDMEVGKIRLRAKGSAGGHNGIKSIINHIGTQTFNRIKIGIGRPKHGMSVVHHVLGKFDQDDYATILLAIDKSEEALRFYLKEGQFEKTMQQYNG</sequence>
<dbReference type="PANTHER" id="PTHR17224:SF1">
    <property type="entry name" value="PEPTIDYL-TRNA HYDROLASE"/>
    <property type="match status" value="1"/>
</dbReference>
<dbReference type="GO" id="GO:0072344">
    <property type="term" value="P:rescue of stalled ribosome"/>
    <property type="evidence" value="ECO:0007669"/>
    <property type="project" value="UniProtKB-UniRule"/>
</dbReference>
<dbReference type="CDD" id="cd00462">
    <property type="entry name" value="PTH"/>
    <property type="match status" value="1"/>
</dbReference>
<comment type="caution">
    <text evidence="11">The sequence shown here is derived from an EMBL/GenBank/DDBJ whole genome shotgun (WGS) entry which is preliminary data.</text>
</comment>
<keyword evidence="3 8" id="KW-0378">Hydrolase</keyword>
<dbReference type="NCBIfam" id="TIGR00447">
    <property type="entry name" value="pth"/>
    <property type="match status" value="1"/>
</dbReference>
<comment type="subcellular location">
    <subcellularLocation>
        <location evidence="8">Cytoplasm</location>
    </subcellularLocation>
</comment>
<dbReference type="HAMAP" id="MF_00083">
    <property type="entry name" value="Pept_tRNA_hydro_bact"/>
    <property type="match status" value="1"/>
</dbReference>
<evidence type="ECO:0000256" key="1">
    <source>
        <dbReference type="ARBA" id="ARBA00013260"/>
    </source>
</evidence>
<dbReference type="OrthoDB" id="9800507at2"/>
<accession>A0A4Z1E242</accession>
<dbReference type="GO" id="GO:0004045">
    <property type="term" value="F:peptidyl-tRNA hydrolase activity"/>
    <property type="evidence" value="ECO:0007669"/>
    <property type="project" value="UniProtKB-UniRule"/>
</dbReference>
<evidence type="ECO:0000256" key="8">
    <source>
        <dbReference type="HAMAP-Rule" id="MF_00083"/>
    </source>
</evidence>
<dbReference type="PANTHER" id="PTHR17224">
    <property type="entry name" value="PEPTIDYL-TRNA HYDROLASE"/>
    <property type="match status" value="1"/>
</dbReference>
<reference evidence="11 12" key="1">
    <citation type="submission" date="2019-04" db="EMBL/GenBank/DDBJ databases">
        <title>Genome sequencing of Streptococcus rubneri DSM 26920(T).</title>
        <authorList>
            <person name="Kook J.-K."/>
            <person name="Park S.-N."/>
            <person name="Lim Y.K."/>
        </authorList>
    </citation>
    <scope>NUCLEOTIDE SEQUENCE [LARGE SCALE GENOMIC DNA]</scope>
    <source>
        <strain evidence="11 12">DSM 26920</strain>
    </source>
</reference>
<evidence type="ECO:0000313" key="11">
    <source>
        <dbReference type="EMBL" id="TGN92848.1"/>
    </source>
</evidence>